<protein>
    <submittedName>
        <fullName evidence="2">Hypothetical_protein</fullName>
    </submittedName>
</protein>
<dbReference type="EMBL" id="CAXDID020000087">
    <property type="protein sequence ID" value="CAL6020769.1"/>
    <property type="molecule type" value="Genomic_DNA"/>
</dbReference>
<reference evidence="2 3" key="2">
    <citation type="submission" date="2024-07" db="EMBL/GenBank/DDBJ databases">
        <authorList>
            <person name="Akdeniz Z."/>
        </authorList>
    </citation>
    <scope>NUCLEOTIDE SEQUENCE [LARGE SCALE GENOMIC DNA]</scope>
</reference>
<proteinExistence type="predicted"/>
<keyword evidence="3" id="KW-1185">Reference proteome</keyword>
<comment type="caution">
    <text evidence="1">The sequence shown here is derived from an EMBL/GenBank/DDBJ whole genome shotgun (WGS) entry which is preliminary data.</text>
</comment>
<dbReference type="Proteomes" id="UP001642409">
    <property type="component" value="Unassembled WGS sequence"/>
</dbReference>
<evidence type="ECO:0000313" key="3">
    <source>
        <dbReference type="Proteomes" id="UP001642409"/>
    </source>
</evidence>
<evidence type="ECO:0000313" key="1">
    <source>
        <dbReference type="EMBL" id="CAI9937121.1"/>
    </source>
</evidence>
<dbReference type="AlphaFoldDB" id="A0AA86U240"/>
<gene>
    <name evidence="1" type="ORF">HINF_LOCUS24766</name>
    <name evidence="2" type="ORF">HINF_LOCUS27790</name>
</gene>
<organism evidence="1">
    <name type="scientific">Hexamita inflata</name>
    <dbReference type="NCBI Taxonomy" id="28002"/>
    <lineage>
        <taxon>Eukaryota</taxon>
        <taxon>Metamonada</taxon>
        <taxon>Diplomonadida</taxon>
        <taxon>Hexamitidae</taxon>
        <taxon>Hexamitinae</taxon>
        <taxon>Hexamita</taxon>
    </lineage>
</organism>
<name>A0AA86U240_9EUKA</name>
<reference evidence="1" key="1">
    <citation type="submission" date="2023-06" db="EMBL/GenBank/DDBJ databases">
        <authorList>
            <person name="Kurt Z."/>
        </authorList>
    </citation>
    <scope>NUCLEOTIDE SEQUENCE</scope>
</reference>
<dbReference type="EMBL" id="CATOUU010000644">
    <property type="protein sequence ID" value="CAI9937121.1"/>
    <property type="molecule type" value="Genomic_DNA"/>
</dbReference>
<accession>A0AA86U240</accession>
<sequence>MNFGGGSLTCCLDEQCGYALHERANAHARRYCGRCVYRAAESFRVAPPSIYIQAKNPLHGSTLLSGAGSLSDVWPVNEAAVVSLLSGRRLRVFQPQRQHGPLSRLCFCQSLQNLRQIQRD</sequence>
<evidence type="ECO:0000313" key="2">
    <source>
        <dbReference type="EMBL" id="CAL6020769.1"/>
    </source>
</evidence>